<dbReference type="Proteomes" id="UP000823775">
    <property type="component" value="Unassembled WGS sequence"/>
</dbReference>
<organism evidence="2 3">
    <name type="scientific">Datura stramonium</name>
    <name type="common">Jimsonweed</name>
    <name type="synonym">Common thornapple</name>
    <dbReference type="NCBI Taxonomy" id="4076"/>
    <lineage>
        <taxon>Eukaryota</taxon>
        <taxon>Viridiplantae</taxon>
        <taxon>Streptophyta</taxon>
        <taxon>Embryophyta</taxon>
        <taxon>Tracheophyta</taxon>
        <taxon>Spermatophyta</taxon>
        <taxon>Magnoliopsida</taxon>
        <taxon>eudicotyledons</taxon>
        <taxon>Gunneridae</taxon>
        <taxon>Pentapetalae</taxon>
        <taxon>asterids</taxon>
        <taxon>lamiids</taxon>
        <taxon>Solanales</taxon>
        <taxon>Solanaceae</taxon>
        <taxon>Solanoideae</taxon>
        <taxon>Datureae</taxon>
        <taxon>Datura</taxon>
    </lineage>
</organism>
<name>A0ABS8TJ19_DATST</name>
<protein>
    <submittedName>
        <fullName evidence="2">Uncharacterized protein</fullName>
    </submittedName>
</protein>
<proteinExistence type="predicted"/>
<evidence type="ECO:0000256" key="1">
    <source>
        <dbReference type="ARBA" id="ARBA00022448"/>
    </source>
</evidence>
<keyword evidence="1" id="KW-0813">Transport</keyword>
<comment type="caution">
    <text evidence="2">The sequence shown here is derived from an EMBL/GenBank/DDBJ whole genome shotgun (WGS) entry which is preliminary data.</text>
</comment>
<evidence type="ECO:0000313" key="3">
    <source>
        <dbReference type="Proteomes" id="UP000823775"/>
    </source>
</evidence>
<sequence>MAAMMKNGSADSFPMKFSVANALICLILFRWCDWTEREVAAMTKNGIILRCHNCELLMGASRVLSRFDSSTTYQIIKYFKHTTCVRAKSFIRVPVKVHLSSLNLWEVPLGKNVADFLQECIGTELAIPFDKRDNHPTLSSSNYGIPASPLESIIWVAATYYVVGFDPQITRCFRQFLLYLSLHQMSIGFFPRDGSTELRNMIVAIALDLCNVDSHGSRRICSFKRSFTLQFGSSMILFTSL</sequence>
<accession>A0ABS8TJ19</accession>
<keyword evidence="3" id="KW-1185">Reference proteome</keyword>
<dbReference type="PANTHER" id="PTHR19241">
    <property type="entry name" value="ATP-BINDING CASSETTE TRANSPORTER"/>
    <property type="match status" value="1"/>
</dbReference>
<dbReference type="EMBL" id="JACEIK010001635">
    <property type="protein sequence ID" value="MCD7470961.1"/>
    <property type="molecule type" value="Genomic_DNA"/>
</dbReference>
<reference evidence="2 3" key="1">
    <citation type="journal article" date="2021" name="BMC Genomics">
        <title>Datura genome reveals duplications of psychoactive alkaloid biosynthetic genes and high mutation rate following tissue culture.</title>
        <authorList>
            <person name="Rajewski A."/>
            <person name="Carter-House D."/>
            <person name="Stajich J."/>
            <person name="Litt A."/>
        </authorList>
    </citation>
    <scope>NUCLEOTIDE SEQUENCE [LARGE SCALE GENOMIC DNA]</scope>
    <source>
        <strain evidence="2">AR-01</strain>
    </source>
</reference>
<evidence type="ECO:0000313" key="2">
    <source>
        <dbReference type="EMBL" id="MCD7470961.1"/>
    </source>
</evidence>
<gene>
    <name evidence="2" type="ORF">HAX54_011214</name>
</gene>